<dbReference type="KEGG" id="cme:CYME_CMS064C"/>
<evidence type="ECO:0000256" key="1">
    <source>
        <dbReference type="SAM" id="MobiDB-lite"/>
    </source>
</evidence>
<reference evidence="2 3" key="2">
    <citation type="journal article" date="2007" name="BMC Biol.">
        <title>A 100%-complete sequence reveals unusually simple genomic features in the hot-spring red alga Cyanidioschyzon merolae.</title>
        <authorList>
            <person name="Nozaki H."/>
            <person name="Takano H."/>
            <person name="Misumi O."/>
            <person name="Terasawa K."/>
            <person name="Matsuzaki M."/>
            <person name="Maruyama S."/>
            <person name="Nishida K."/>
            <person name="Yagisawa F."/>
            <person name="Yoshida Y."/>
            <person name="Fujiwara T."/>
            <person name="Takio S."/>
            <person name="Tamura K."/>
            <person name="Chung S.J."/>
            <person name="Nakamura S."/>
            <person name="Kuroiwa H."/>
            <person name="Tanaka K."/>
            <person name="Sato N."/>
            <person name="Kuroiwa T."/>
        </authorList>
    </citation>
    <scope>NUCLEOTIDE SEQUENCE [LARGE SCALE GENOMIC DNA]</scope>
    <source>
        <strain evidence="2 3">10D</strain>
    </source>
</reference>
<gene>
    <name evidence="2" type="ORF">CYME_CMS064C</name>
</gene>
<feature type="compositionally biased region" description="Polar residues" evidence="1">
    <location>
        <begin position="897"/>
        <end position="908"/>
    </location>
</feature>
<sequence length="908" mass="103618">MDAFICVKIHSTALVRSPAWNLSRFDGRHSCVSGWRRSRGRRTAETLRLLQDEDAVPEPRTQKQSPFSGIATSESVQNVSKYAEVLLQKNKALQKWSEKSLERENPGAGTTLLEDVAHDATNEETSALSAEESKFAPRGKRGRRPHREQRPAGYWNADNVVREVLEFVRSRPNSGNGPQYMPTSNELREAKRSDLVRAIIVHGGYAKVAERCGLQPHRRSFGYWRKDFKNLEREIWSFIRERDGPEAVPREFRGDSSTRSRRKSTADASASQATPNEPTTRPRMPTYNELVAAKKRILAYAIAENGGFLEVARRMNLQLSSDETPWRDRDALVAELLRLFPDLMGKQKRFPRQQDLVRLGRYDLDWAIHRWHGGYTRLAAELGYLRSRLPCKPRNFWSDERNLENELRALLQANNMGWRMPNRKELEALDRHDLIYAIRKFGGFLTVATKLGLSRDALTHTRPRGYWSDFENLRTELQAFVQENGYPGIMPRLEQLRMYNREDLINAIHRHGGAANVARRLHLFWYGPKTFWRKFENLGQRLRAFLHKSRFSHDKMPTQQELISAGRVDVAYGVHLHGGVYEVARRLRLQVLDPPRAPFYWNDIQNVETELIAFVNSAVHAAWIQNGVMPTSMTIVRSGRRDLAAAIRRHGGWDAFARRLNLRPAAPKRPKGYWNTLRNVEAELLLYVQQREQVIAEFVRNYAADFVRRPGDDEDDPDAAGKIAYSDVSEILAGNVGNKRCRTVVGAIRNGAYVPVMPTAEELRLDGRADLVFACERIHGGLATVARGLGWPLLAERLPPESLKKDRNVLVQALMTMWIPIYGTAGEMPTEADLLRTGGIDIHEAIVCHGGYVEVARSLNLRHPEDPEWTDWSAKRFSKQRMSRPLQPRSKKGSKASPETSGDSADEV</sequence>
<feature type="region of interest" description="Disordered" evidence="1">
    <location>
        <begin position="122"/>
        <end position="155"/>
    </location>
</feature>
<proteinExistence type="predicted"/>
<accession>M1VLR5</accession>
<name>M1VLR5_CYAM1</name>
<feature type="compositionally biased region" description="Polar residues" evidence="1">
    <location>
        <begin position="266"/>
        <end position="279"/>
    </location>
</feature>
<keyword evidence="3" id="KW-1185">Reference proteome</keyword>
<feature type="region of interest" description="Disordered" evidence="1">
    <location>
        <begin position="247"/>
        <end position="286"/>
    </location>
</feature>
<organism evidence="2 3">
    <name type="scientific">Cyanidioschyzon merolae (strain NIES-3377 / 10D)</name>
    <name type="common">Unicellular red alga</name>
    <dbReference type="NCBI Taxonomy" id="280699"/>
    <lineage>
        <taxon>Eukaryota</taxon>
        <taxon>Rhodophyta</taxon>
        <taxon>Bangiophyceae</taxon>
        <taxon>Cyanidiales</taxon>
        <taxon>Cyanidiaceae</taxon>
        <taxon>Cyanidioschyzon</taxon>
    </lineage>
</organism>
<dbReference type="Proteomes" id="UP000007014">
    <property type="component" value="Chromosome 19"/>
</dbReference>
<evidence type="ECO:0000313" key="2">
    <source>
        <dbReference type="EMBL" id="BAM82708.1"/>
    </source>
</evidence>
<evidence type="ECO:0000313" key="3">
    <source>
        <dbReference type="Proteomes" id="UP000007014"/>
    </source>
</evidence>
<feature type="compositionally biased region" description="Basic and acidic residues" evidence="1">
    <location>
        <begin position="247"/>
        <end position="258"/>
    </location>
</feature>
<protein>
    <submittedName>
        <fullName evidence="2">Uncharacterized protein</fullName>
    </submittedName>
</protein>
<feature type="compositionally biased region" description="Basic residues" evidence="1">
    <location>
        <begin position="137"/>
        <end position="147"/>
    </location>
</feature>
<reference evidence="2 3" key="1">
    <citation type="journal article" date="2004" name="Nature">
        <title>Genome sequence of the ultrasmall unicellular red alga Cyanidioschyzon merolae 10D.</title>
        <authorList>
            <person name="Matsuzaki M."/>
            <person name="Misumi O."/>
            <person name="Shin-i T."/>
            <person name="Maruyama S."/>
            <person name="Takahara M."/>
            <person name="Miyagishima S."/>
            <person name="Mori T."/>
            <person name="Nishida K."/>
            <person name="Yagisawa F."/>
            <person name="Nishida K."/>
            <person name="Yoshida Y."/>
            <person name="Nishimura Y."/>
            <person name="Nakao S."/>
            <person name="Kobayashi T."/>
            <person name="Momoyama Y."/>
            <person name="Higashiyama T."/>
            <person name="Minoda A."/>
            <person name="Sano M."/>
            <person name="Nomoto H."/>
            <person name="Oishi K."/>
            <person name="Hayashi H."/>
            <person name="Ohta F."/>
            <person name="Nishizaka S."/>
            <person name="Haga S."/>
            <person name="Miura S."/>
            <person name="Morishita T."/>
            <person name="Kabeya Y."/>
            <person name="Terasawa K."/>
            <person name="Suzuki Y."/>
            <person name="Ishii Y."/>
            <person name="Asakawa S."/>
            <person name="Takano H."/>
            <person name="Ohta N."/>
            <person name="Kuroiwa H."/>
            <person name="Tanaka K."/>
            <person name="Shimizu N."/>
            <person name="Sugano S."/>
            <person name="Sato N."/>
            <person name="Nozaki H."/>
            <person name="Ogasawara N."/>
            <person name="Kohara Y."/>
            <person name="Kuroiwa T."/>
        </authorList>
    </citation>
    <scope>NUCLEOTIDE SEQUENCE [LARGE SCALE GENOMIC DNA]</scope>
    <source>
        <strain evidence="2 3">10D</strain>
    </source>
</reference>
<dbReference type="AlphaFoldDB" id="M1VLR5"/>
<dbReference type="eggNOG" id="ENOG502S4CA">
    <property type="taxonomic scope" value="Eukaryota"/>
</dbReference>
<dbReference type="EMBL" id="AP006501">
    <property type="protein sequence ID" value="BAM82708.1"/>
    <property type="molecule type" value="Genomic_DNA"/>
</dbReference>
<dbReference type="RefSeq" id="XP_005538744.1">
    <property type="nucleotide sequence ID" value="XM_005538687.1"/>
</dbReference>
<dbReference type="GeneID" id="16997395"/>
<dbReference type="OrthoDB" id="2779at2759"/>
<feature type="region of interest" description="Disordered" evidence="1">
    <location>
        <begin position="869"/>
        <end position="908"/>
    </location>
</feature>